<dbReference type="EMBL" id="CP075546">
    <property type="protein sequence ID" value="QVV88931.1"/>
    <property type="molecule type" value="Genomic_DNA"/>
</dbReference>
<dbReference type="AlphaFoldDB" id="A0A8E7B0Q0"/>
<proteinExistence type="predicted"/>
<dbReference type="PROSITE" id="PS51257">
    <property type="entry name" value="PROKAR_LIPOPROTEIN"/>
    <property type="match status" value="1"/>
</dbReference>
<dbReference type="KEGG" id="mrtj:KHC33_16775"/>
<organism evidence="1 2">
    <name type="scientific">Methanospirillum purgamenti</name>
    <dbReference type="NCBI Taxonomy" id="2834276"/>
    <lineage>
        <taxon>Archaea</taxon>
        <taxon>Methanobacteriati</taxon>
        <taxon>Methanobacteriota</taxon>
        <taxon>Stenosarchaea group</taxon>
        <taxon>Methanomicrobia</taxon>
        <taxon>Methanomicrobiales</taxon>
        <taxon>Methanospirillaceae</taxon>
        <taxon>Methanospirillum</taxon>
    </lineage>
</organism>
<keyword evidence="2" id="KW-1185">Reference proteome</keyword>
<evidence type="ECO:0000313" key="1">
    <source>
        <dbReference type="EMBL" id="QVV88931.1"/>
    </source>
</evidence>
<accession>A0A8E7B0Q0</accession>
<dbReference type="RefSeq" id="WP_214419734.1">
    <property type="nucleotide sequence ID" value="NZ_CP075546.1"/>
</dbReference>
<gene>
    <name evidence="1" type="ORF">KHC33_16775</name>
</gene>
<protein>
    <submittedName>
        <fullName evidence="1">Uncharacterized protein</fullName>
    </submittedName>
</protein>
<dbReference type="GeneID" id="65098873"/>
<name>A0A8E7B0Q0_9EURY</name>
<reference evidence="1 2" key="1">
    <citation type="submission" date="2021-05" db="EMBL/GenBank/DDBJ databases">
        <title>A novel Methanospirillum isolate from a pyrite-forming mixed culture.</title>
        <authorList>
            <person name="Bunk B."/>
            <person name="Sproer C."/>
            <person name="Spring S."/>
            <person name="Pester M."/>
        </authorList>
    </citation>
    <scope>NUCLEOTIDE SEQUENCE [LARGE SCALE GENOMIC DNA]</scope>
    <source>
        <strain evidence="1 2">J.3.6.1-F.2.7.3</strain>
    </source>
</reference>
<dbReference type="Proteomes" id="UP000680656">
    <property type="component" value="Chromosome"/>
</dbReference>
<evidence type="ECO:0000313" key="2">
    <source>
        <dbReference type="Proteomes" id="UP000680656"/>
    </source>
</evidence>
<sequence length="142" mass="15414">MKIAWAILVIVLGVLGCSILTTAAETAVINPDSIPNLTGIWKGTSSGYMVGLGFTEDSMIYNITEQKGQSFIGYKEYQFEGDEPGREDFAGIITVDGTIYIVDYPGGTVIGTMIGSDEMNLNSFNDGDETYVFISTLKREDN</sequence>